<keyword evidence="3" id="KW-1185">Reference proteome</keyword>
<dbReference type="Pfam" id="PF00381">
    <property type="entry name" value="PTS-HPr"/>
    <property type="match status" value="1"/>
</dbReference>
<feature type="domain" description="HPr" evidence="1">
    <location>
        <begin position="20"/>
        <end position="83"/>
    </location>
</feature>
<proteinExistence type="predicted"/>
<dbReference type="Proteomes" id="UP000618579">
    <property type="component" value="Unassembled WGS sequence"/>
</dbReference>
<dbReference type="InterPro" id="IPR035895">
    <property type="entry name" value="HPr-like_sf"/>
</dbReference>
<name>A0ABX1ZZT3_9BACL</name>
<accession>A0ABX1ZZT3</accession>
<evidence type="ECO:0000259" key="1">
    <source>
        <dbReference type="Pfam" id="PF00381"/>
    </source>
</evidence>
<dbReference type="Gene3D" id="3.30.1340.10">
    <property type="entry name" value="HPr-like"/>
    <property type="match status" value="1"/>
</dbReference>
<dbReference type="RefSeq" id="WP_171687330.1">
    <property type="nucleotide sequence ID" value="NZ_WHNZ01000085.1"/>
</dbReference>
<reference evidence="2 3" key="1">
    <citation type="submission" date="2019-10" db="EMBL/GenBank/DDBJ databases">
        <title>Description of Paenibacillus pedi sp. nov.</title>
        <authorList>
            <person name="Carlier A."/>
            <person name="Qi S."/>
        </authorList>
    </citation>
    <scope>NUCLEOTIDE SEQUENCE [LARGE SCALE GENOMIC DNA]</scope>
    <source>
        <strain evidence="2 3">LMG 31457</strain>
    </source>
</reference>
<evidence type="ECO:0000313" key="3">
    <source>
        <dbReference type="Proteomes" id="UP000618579"/>
    </source>
</evidence>
<evidence type="ECO:0000313" key="2">
    <source>
        <dbReference type="EMBL" id="NOV04522.1"/>
    </source>
</evidence>
<protein>
    <recommendedName>
        <fullName evidence="1">HPr domain-containing protein</fullName>
    </recommendedName>
</protein>
<dbReference type="EMBL" id="WHNZ01000085">
    <property type="protein sequence ID" value="NOV04522.1"/>
    <property type="molecule type" value="Genomic_DNA"/>
</dbReference>
<comment type="caution">
    <text evidence="2">The sequence shown here is derived from an EMBL/GenBank/DDBJ whole genome shotgun (WGS) entry which is preliminary data.</text>
</comment>
<gene>
    <name evidence="2" type="ORF">GC097_31595</name>
</gene>
<organism evidence="2 3">
    <name type="scientific">Paenibacillus planticolens</name>
    <dbReference type="NCBI Taxonomy" id="2654976"/>
    <lineage>
        <taxon>Bacteria</taxon>
        <taxon>Bacillati</taxon>
        <taxon>Bacillota</taxon>
        <taxon>Bacilli</taxon>
        <taxon>Bacillales</taxon>
        <taxon>Paenibacillaceae</taxon>
        <taxon>Paenibacillus</taxon>
    </lineage>
</organism>
<dbReference type="SUPFAM" id="SSF55594">
    <property type="entry name" value="HPr-like"/>
    <property type="match status" value="1"/>
</dbReference>
<sequence length="107" mass="12210">MKIEWSFEMYRPWTIDQVLNFVAIASRYSSQIYVGTKGELLNAKGLLGVVTLSLSLGAHETIKLLVDGADAQEAFTAVSVFLQNEERRQRIYRLPSRYTLKRSRVAQ</sequence>
<dbReference type="InterPro" id="IPR000032">
    <property type="entry name" value="HPr-like"/>
</dbReference>